<evidence type="ECO:0000259" key="1">
    <source>
        <dbReference type="Pfam" id="PF14301"/>
    </source>
</evidence>
<dbReference type="EMBL" id="LN899825">
    <property type="protein sequence ID" value="CUV34949.1"/>
    <property type="molecule type" value="Genomic_DNA"/>
</dbReference>
<organism evidence="3">
    <name type="scientific">Ralstonia solanacearum</name>
    <name type="common">Pseudomonas solanacearum</name>
    <dbReference type="NCBI Taxonomy" id="305"/>
    <lineage>
        <taxon>Bacteria</taxon>
        <taxon>Pseudomonadati</taxon>
        <taxon>Pseudomonadota</taxon>
        <taxon>Betaproteobacteria</taxon>
        <taxon>Burkholderiales</taxon>
        <taxon>Burkholderiaceae</taxon>
        <taxon>Ralstonia</taxon>
        <taxon>Ralstonia solanacearum species complex</taxon>
    </lineage>
</organism>
<reference evidence="3" key="1">
    <citation type="submission" date="2015-10" db="EMBL/GenBank/DDBJ databases">
        <authorList>
            <person name="Gilbert D.G."/>
        </authorList>
    </citation>
    <scope>NUCLEOTIDE SEQUENCE</scope>
    <source>
        <strain evidence="3">Phyl III-seqv23</strain>
    </source>
</reference>
<evidence type="ECO:0000313" key="2">
    <source>
        <dbReference type="EMBL" id="CUV25302.1"/>
    </source>
</evidence>
<proteinExistence type="predicted"/>
<dbReference type="EMBL" id="LN899826">
    <property type="protein sequence ID" value="CUV41734.1"/>
    <property type="molecule type" value="Genomic_DNA"/>
</dbReference>
<evidence type="ECO:0000313" key="3">
    <source>
        <dbReference type="EMBL" id="CUV34949.1"/>
    </source>
</evidence>
<evidence type="ECO:0000313" key="5">
    <source>
        <dbReference type="EMBL" id="CUV61569.1"/>
    </source>
</evidence>
<dbReference type="InterPro" id="IPR025484">
    <property type="entry name" value="DUF4376"/>
</dbReference>
<accession>A0A0S4VLY7</accession>
<protein>
    <recommendedName>
        <fullName evidence="1">DUF4376 domain-containing protein</fullName>
    </recommendedName>
</protein>
<gene>
    <name evidence="5" type="ORF">RD1301_v1_1590020</name>
    <name evidence="2" type="ORF">RUN1744_v1_910018</name>
    <name evidence="3" type="ORF">TD1301_v1_1150018</name>
    <name evidence="4" type="ORF">TF3108_v1_850019</name>
</gene>
<feature type="domain" description="DUF4376" evidence="1">
    <location>
        <begin position="53"/>
        <end position="157"/>
    </location>
</feature>
<name>A0A0S4VLY7_RALSL</name>
<dbReference type="Pfam" id="PF14301">
    <property type="entry name" value="DUF4376"/>
    <property type="match status" value="1"/>
</dbReference>
<sequence length="161" mass="17529">MEYQLGSNDTVVRLDDNAIIPADPDNADYREYLAWVEAGNTAMPRSSQTSADAKSAQVTIVETAYRAAAQQPVSYMQTMFQADVASQAGVAKALVAGAPLPPDFFWLDAANRRVPMTFVQLQGLAGAMLAQRQAAFAKKTTLKERIRNAEADEDVQAVTWD</sequence>
<dbReference type="AlphaFoldDB" id="A0A0S4VLY7"/>
<evidence type="ECO:0000313" key="4">
    <source>
        <dbReference type="EMBL" id="CUV41734.1"/>
    </source>
</evidence>
<dbReference type="EMBL" id="LN899822">
    <property type="protein sequence ID" value="CUV61569.1"/>
    <property type="molecule type" value="Genomic_DNA"/>
</dbReference>
<dbReference type="EMBL" id="LN899823">
    <property type="protein sequence ID" value="CUV25302.1"/>
    <property type="molecule type" value="Genomic_DNA"/>
</dbReference>